<reference evidence="4 5" key="1">
    <citation type="journal article" date="2024" name="Plant Biotechnol. J.">
        <title>Dendrobium thyrsiflorum genome and its molecular insights into genes involved in important horticultural traits.</title>
        <authorList>
            <person name="Chen B."/>
            <person name="Wang J.Y."/>
            <person name="Zheng P.J."/>
            <person name="Li K.L."/>
            <person name="Liang Y.M."/>
            <person name="Chen X.F."/>
            <person name="Zhang C."/>
            <person name="Zhao X."/>
            <person name="He X."/>
            <person name="Zhang G.Q."/>
            <person name="Liu Z.J."/>
            <person name="Xu Q."/>
        </authorList>
    </citation>
    <scope>NUCLEOTIDE SEQUENCE [LARGE SCALE GENOMIC DNA]</scope>
    <source>
        <strain evidence="4">GZMU011</strain>
    </source>
</reference>
<proteinExistence type="inferred from homology"/>
<organism evidence="4 5">
    <name type="scientific">Dendrobium thyrsiflorum</name>
    <name type="common">Pinecone-like raceme dendrobium</name>
    <name type="synonym">Orchid</name>
    <dbReference type="NCBI Taxonomy" id="117978"/>
    <lineage>
        <taxon>Eukaryota</taxon>
        <taxon>Viridiplantae</taxon>
        <taxon>Streptophyta</taxon>
        <taxon>Embryophyta</taxon>
        <taxon>Tracheophyta</taxon>
        <taxon>Spermatophyta</taxon>
        <taxon>Magnoliopsida</taxon>
        <taxon>Liliopsida</taxon>
        <taxon>Asparagales</taxon>
        <taxon>Orchidaceae</taxon>
        <taxon>Epidendroideae</taxon>
        <taxon>Malaxideae</taxon>
        <taxon>Dendrobiinae</taxon>
        <taxon>Dendrobium</taxon>
    </lineage>
</organism>
<feature type="transmembrane region" description="Helical" evidence="3">
    <location>
        <begin position="100"/>
        <end position="121"/>
    </location>
</feature>
<dbReference type="Pfam" id="PF01554">
    <property type="entry name" value="MatE"/>
    <property type="match status" value="1"/>
</dbReference>
<gene>
    <name evidence="4" type="ORF">M5K25_024796</name>
</gene>
<keyword evidence="3" id="KW-0812">Transmembrane</keyword>
<dbReference type="AlphaFoldDB" id="A0ABD0U7Z3"/>
<protein>
    <submittedName>
        <fullName evidence="4">Uncharacterized protein</fullName>
    </submittedName>
</protein>
<dbReference type="InterPro" id="IPR002528">
    <property type="entry name" value="MATE_fam"/>
</dbReference>
<dbReference type="PANTHER" id="PTHR11206">
    <property type="entry name" value="MULTIDRUG RESISTANCE PROTEIN"/>
    <property type="match status" value="1"/>
</dbReference>
<feature type="region of interest" description="Disordered" evidence="2">
    <location>
        <begin position="1"/>
        <end position="38"/>
    </location>
</feature>
<keyword evidence="5" id="KW-1185">Reference proteome</keyword>
<evidence type="ECO:0000256" key="2">
    <source>
        <dbReference type="SAM" id="MobiDB-lite"/>
    </source>
</evidence>
<dbReference type="Proteomes" id="UP001552299">
    <property type="component" value="Unassembled WGS sequence"/>
</dbReference>
<keyword evidence="3" id="KW-1133">Transmembrane helix</keyword>
<dbReference type="EMBL" id="JANQDX010000018">
    <property type="protein sequence ID" value="KAL0906313.1"/>
    <property type="molecule type" value="Genomic_DNA"/>
</dbReference>
<evidence type="ECO:0000256" key="1">
    <source>
        <dbReference type="ARBA" id="ARBA00010199"/>
    </source>
</evidence>
<accession>A0ABD0U7Z3</accession>
<evidence type="ECO:0000256" key="3">
    <source>
        <dbReference type="SAM" id="Phobius"/>
    </source>
</evidence>
<comment type="caution">
    <text evidence="4">The sequence shown here is derived from an EMBL/GenBank/DDBJ whole genome shotgun (WGS) entry which is preliminary data.</text>
</comment>
<name>A0ABD0U7Z3_DENTH</name>
<comment type="similarity">
    <text evidence="1">Belongs to the multi antimicrobial extrusion (MATE) (TC 2.A.66.1) family.</text>
</comment>
<keyword evidence="3" id="KW-0472">Membrane</keyword>
<evidence type="ECO:0000313" key="5">
    <source>
        <dbReference type="Proteomes" id="UP001552299"/>
    </source>
</evidence>
<evidence type="ECO:0000313" key="4">
    <source>
        <dbReference type="EMBL" id="KAL0906313.1"/>
    </source>
</evidence>
<sequence length="222" mass="24664">MGNTDNITGPCHQAMSPPISTPDGTPPPPPPVTQSSPVQPRWATALKHTIFELRLQRRIAAPLSIMNMTQLGADRPLRSHGTICGQAYGAGNRGLLRKTLLMEILLLLVASIPISFLWLNMDAILLRFGQQKEIASLAKKYVVFLLPDQLVTSFLSPLEAYLNSRVPRRDAPRSVQLSHIASSAFVTQHSDLQAQSTQGRGDGRLAYRPHRRYHACFIRFHN</sequence>